<feature type="region of interest" description="Disordered" evidence="1">
    <location>
        <begin position="110"/>
        <end position="136"/>
    </location>
</feature>
<name>A0A1R1PFS6_ZANCU</name>
<feature type="compositionally biased region" description="Low complexity" evidence="1">
    <location>
        <begin position="127"/>
        <end position="136"/>
    </location>
</feature>
<gene>
    <name evidence="3" type="ORF">AX774_g6862</name>
</gene>
<evidence type="ECO:0000256" key="1">
    <source>
        <dbReference type="SAM" id="MobiDB-lite"/>
    </source>
</evidence>
<feature type="region of interest" description="Disordered" evidence="1">
    <location>
        <begin position="1683"/>
        <end position="1714"/>
    </location>
</feature>
<feature type="region of interest" description="Disordered" evidence="1">
    <location>
        <begin position="947"/>
        <end position="1001"/>
    </location>
</feature>
<feature type="compositionally biased region" description="Polar residues" evidence="1">
    <location>
        <begin position="1687"/>
        <end position="1714"/>
    </location>
</feature>
<dbReference type="Proteomes" id="UP000188320">
    <property type="component" value="Unassembled WGS sequence"/>
</dbReference>
<feature type="compositionally biased region" description="Polar residues" evidence="1">
    <location>
        <begin position="2063"/>
        <end position="2072"/>
    </location>
</feature>
<feature type="compositionally biased region" description="Basic and acidic residues" evidence="1">
    <location>
        <begin position="2632"/>
        <end position="2641"/>
    </location>
</feature>
<feature type="region of interest" description="Disordered" evidence="1">
    <location>
        <begin position="2935"/>
        <end position="2973"/>
    </location>
</feature>
<accession>A0A1R1PFS6</accession>
<feature type="region of interest" description="Disordered" evidence="1">
    <location>
        <begin position="1451"/>
        <end position="1480"/>
    </location>
</feature>
<proteinExistence type="predicted"/>
<dbReference type="InterPro" id="IPR019449">
    <property type="entry name" value="FMP27_WPPW_RBG"/>
</dbReference>
<dbReference type="SMART" id="SM01216">
    <property type="entry name" value="Fmp27_WPPW"/>
    <property type="match status" value="1"/>
</dbReference>
<dbReference type="PANTHER" id="PTHR15678">
    <property type="entry name" value="ANTIGEN MLAA-22-RELATED"/>
    <property type="match status" value="1"/>
</dbReference>
<dbReference type="EMBL" id="LSSK01001441">
    <property type="protein sequence ID" value="OMH79712.1"/>
    <property type="molecule type" value="Genomic_DNA"/>
</dbReference>
<feature type="compositionally biased region" description="Polar residues" evidence="1">
    <location>
        <begin position="38"/>
        <end position="47"/>
    </location>
</feature>
<dbReference type="InterPro" id="IPR045167">
    <property type="entry name" value="Hobbit"/>
</dbReference>
<comment type="caution">
    <text evidence="3">The sequence shown here is derived from an EMBL/GenBank/DDBJ whole genome shotgun (WGS) entry which is preliminary data.</text>
</comment>
<feature type="compositionally biased region" description="Polar residues" evidence="1">
    <location>
        <begin position="2592"/>
        <end position="2612"/>
    </location>
</feature>
<dbReference type="OrthoDB" id="1562405at2759"/>
<feature type="compositionally biased region" description="Basic and acidic residues" evidence="1">
    <location>
        <begin position="48"/>
        <end position="67"/>
    </location>
</feature>
<feature type="region of interest" description="Disordered" evidence="1">
    <location>
        <begin position="2814"/>
        <end position="2839"/>
    </location>
</feature>
<feature type="compositionally biased region" description="Polar residues" evidence="1">
    <location>
        <begin position="1457"/>
        <end position="1476"/>
    </location>
</feature>
<feature type="region of interest" description="Disordered" evidence="1">
    <location>
        <begin position="2354"/>
        <end position="2396"/>
    </location>
</feature>
<sequence>MTSFESAHSTVDPKAGGGANDVSSGTEHRRARVRTEFRNSVSGLSSFKHQEAHHLHGDPKSKKKPATDYKNKVFGESSSFSQVGGYGGRDSLKLNRVDFKKSITDIHMTPLRPQSTSIPEGKDKLSGENTSSNNNSQEENLLYSAMQKLLEYESSNWINAIRNYMIKPNPRNTDDHSRNSSFSCFSGVSTHWSNPRLSKFKGSYKFPTDKCFDLKEHSYNNNEACSDTELPMDNYEIINEVSYPDLPAFYERQLYRITEIETIKMSMYESQEKEPEKPPYKYHEIDWKHPVVPMCVISLRAFCIELETPTELLSFEQIEQYLRSIDPEVPPNQLWSTLIPLRMKLKTGEIKVQMRDISIPLFLIPDPFFSEDQAEIENRQKQSYRNFRCGLKVEGCFIFSEQRALEKSLRLSSFTVDKIPAPHLSTETLNDLSSVGEYSDTEKTVLLPWFVSKSFMFPRIHSRLSFIIYTAATDKSAAANDIIRSGNLDGHAQSEFTRELLTSLINLRRFPTSSPIVCWGQRVQPTIVSFSQRFESLSSSSGEPSPHIGWWDKLRSRAKIQLRALLVDVDLDELATSDSFRLSNEYKIGRRGRNRPVEHTSELLFYTPGGRDPHNYAVENRGYLFSFRGGVRLSIGEGDLETSGVCKIFKKNIVINQGNGSRSEVGIAAKMSENIRIKCRTFLCGVPGIEEEMRNAELVLKSAVMYNPGYKHRDYSLKADQEMFQNLRHQMLAASKIFIGRFGRLSSNNYMFLKVLGELNSGVRISLGTSFEIQERIHLNTFIGKDECQNSQSLENGTENEYKSYISKWEILPHAPENIPSALKDVYDAYSGFRSSGIDLGISILSPFEAESAPSTNPAVVPTSTHTEAPQEVREFECNDSEHIGVNTSEIKNDWIHDFSNFTTTSQSKGIKTLASADNEIQPSPVLPYDDENESYRGYSAERHIPQRSAKTATKMASVGPNFGGRAKRSGSRDGPGDPDYTKRNMAPNPRDSHVYDATVGDDREETDSEYFMSMDSKDRDIFTPGPIKTFAFLQSTRSITKPRSRWHDRRIFLLSPLHKCEFGDHMGTQDMYFGAFVKRSDMSNAFKDERSVNISLITSKHFMSYLSLFASRLNLPVKKGRMYPERSTKDIKFGKVLRSVRLGIDFRDFELCHSLQISQVKEMGLKEFDELKIFTNPQLKLSELLKNMTNLDEMTNSRFSDISSPYEIKASKVEGDIFQVKARAKFLQASLLAVQKRVKTVLNTKSSSSSLSSIIGEKASKKKIIFQWGIPRIDADVDNIDVRLIKMSYRLPVFVNSDNGLEADSKSDYWGGNIVNGIRLTKSAESIFIEKPHLASWINLKSLQDPTHFNLNHATFYDANVLCFLTAPRLVYFIKDEVESLAKKTAERLDAQYASLNLASNDVESHQGKMRMNSASLAEVGTDLDRSTNIKKFTSSHSLSKGYLLNNTSKDKEETIPTNSLKNSVMKQKNTSRTESSLDHRKILRDSRLTQAILLCRRKERLGMAIEMNELRQRKLMEAFEFGADIEYEESTTQNALEIYDLCFRRRLINRCMSLLGISPEKITSENLVDQINDSLSSSTPGMTQAKEARELESKYRHRFLLYSAYLIWTSQIRDISMKLFYNEDTWLAMEYFISQTAAKVVSDLSNRNASEEGIKAETLSSSKPGKNTVQKSRDLANRHARRFQSDSSFQKPSELSEPVQSSENTGADFVTDSNTKNIDSSIFADNIDKFVPIYNALIEFLNSQLSFRIDESSVDAVVASVEKAQLHMIKLYSDEILGRSASSLETTITRDPTPSIDMGGSVSVFEELDKDDNDNSKTFAIGKDSRREAPNIYRLTGFSSSRNKTNNRMIDTTVEVNYEEHLVKTRMLAELTNMQMFSVKKEDFVKCPIYLIDCSYGSDVADLTNTTGTLWPAWVPIEILLTPEFTQTELIKNSASKDDKTHKASILAEGRRLLKQYSRFLDRSSAIILYDRVNPHRIKDVDTAEHEDEDILDQQSEKATAESSDAAELDCVQSEALESINSNLDKVDDSAPLPSSKSSKKSLKSGKSNSTNKRSPAPLPNTGSSAAGNSNRGKATYVGVYMSHINVASTSAQYRLLFDMISQLFVYNEPGKVEYLDELNSIILSTDLASIYNAGPTVVRLQDQLRVRKRLIEEWVQKQWEDSLQHSSFNDNSVVIANGKANQLHTVAQLSLESFQHVISNLDKARSVLILSRQINVLEHQLRITMDLVSAAQKKISMLARSSTRHLSGLTPGSNSSSQIIRPDSQISDRNELANELASYTLSEQNKPPMLSKTQANSRANTFTSGNDTSLPADYDESIDDIPGDQNKEYGTKKSKYDWSFWKSLSRRKSQDRLRRADTASDGNRLFNHRSISDDHLGTKSTRSHQDPLPTPPKSIARYITANFSYVNWRMLDDDSNSICDLKLRNLGAVIETTTSQSNDIVFEIDLVVALSRVPDSKFPEMIMPFAANMKEPIDFSKNKMLRVVYSQLAPVGGINIVENLEIDMSPIRIQLSYDIGSMMIEYFFPKHEAKYTNTAKSQQTSTKNTAESKSTGTGASTLDSSATSITKGRPGSIPLGKKGVSDFDETRSIKSSTTGVDGVSQAPSRSANLENHDQQQQQQQSKTSALQKQKNENLSMKDRASSNYTFIHVKMQGHPHIITYRGPKRKNITDLTDFQFNSPTIELRNEVLSYYELLMKLKKAFIGAAVQHTGALFREKVKQLRGAYPSKNEKDALFNKRLVEQINEDEDRARRSAYYPGNADTMSINEEPGTSSLTQERPLRPTIERQPSAADSFIFLSSPTHQFTRLITPPAFRGYQGDTEKKQKTSSTDVSLSASRSTTHNFLYDEHKETDPLPKESAPGLLPTKRTRSGLLFKDFDLYNINDSSKLSPSSPPVLHPSKGTTDKIYSLQDSVFLSNRPGLISRSLLPKNIPGFRLKNKNGEKMQNSPSGSVSLETEPSESLSMKPGPNIN</sequence>
<feature type="compositionally biased region" description="Polar residues" evidence="1">
    <location>
        <begin position="2763"/>
        <end position="2778"/>
    </location>
</feature>
<feature type="region of interest" description="Disordered" evidence="1">
    <location>
        <begin position="1982"/>
        <end position="2010"/>
    </location>
</feature>
<feature type="compositionally biased region" description="Basic and acidic residues" evidence="1">
    <location>
        <begin position="971"/>
        <end position="983"/>
    </location>
</feature>
<evidence type="ECO:0000313" key="3">
    <source>
        <dbReference type="EMBL" id="OMH79712.1"/>
    </source>
</evidence>
<dbReference type="Pfam" id="PF10344">
    <property type="entry name" value="Hobbit"/>
    <property type="match status" value="2"/>
</dbReference>
<feature type="compositionally biased region" description="Acidic residues" evidence="1">
    <location>
        <begin position="2316"/>
        <end position="2325"/>
    </location>
</feature>
<feature type="compositionally biased region" description="Polar residues" evidence="1">
    <location>
        <begin position="2945"/>
        <end position="2964"/>
    </location>
</feature>
<feature type="region of interest" description="Disordered" evidence="1">
    <location>
        <begin position="2283"/>
        <end position="2332"/>
    </location>
</feature>
<reference evidence="4" key="1">
    <citation type="submission" date="2017-01" db="EMBL/GenBank/DDBJ databases">
        <authorList>
            <person name="Wang Y."/>
            <person name="White M."/>
            <person name="Kvist S."/>
            <person name="Moncalvo J.-M."/>
        </authorList>
    </citation>
    <scope>NUCLEOTIDE SEQUENCE [LARGE SCALE GENOMIC DNA]</scope>
    <source>
        <strain evidence="4">COL-18-3</strain>
    </source>
</reference>
<evidence type="ECO:0000313" key="4">
    <source>
        <dbReference type="Proteomes" id="UP000188320"/>
    </source>
</evidence>
<feature type="compositionally biased region" description="Basic and acidic residues" evidence="1">
    <location>
        <begin position="2582"/>
        <end position="2591"/>
    </location>
</feature>
<feature type="compositionally biased region" description="Polar residues" evidence="1">
    <location>
        <begin position="2828"/>
        <end position="2839"/>
    </location>
</feature>
<feature type="region of interest" description="Disordered" evidence="1">
    <location>
        <begin position="2025"/>
        <end position="2072"/>
    </location>
</feature>
<feature type="region of interest" description="Disordered" evidence="1">
    <location>
        <begin position="2245"/>
        <end position="2264"/>
    </location>
</feature>
<evidence type="ECO:0000259" key="2">
    <source>
        <dbReference type="SMART" id="SM01216"/>
    </source>
</evidence>
<feature type="domain" description="FMP27 WPPW motif-containing RBG unit" evidence="2">
    <location>
        <begin position="1221"/>
        <end position="1922"/>
    </location>
</feature>
<protein>
    <submittedName>
        <fullName evidence="3">UPF0648 protein</fullName>
    </submittedName>
</protein>
<keyword evidence="4" id="KW-1185">Reference proteome</keyword>
<feature type="region of interest" description="Disordered" evidence="1">
    <location>
        <begin position="2759"/>
        <end position="2782"/>
    </location>
</feature>
<feature type="compositionally biased region" description="Polar residues" evidence="1">
    <location>
        <begin position="2283"/>
        <end position="2312"/>
    </location>
</feature>
<organism evidence="3 4">
    <name type="scientific">Zancudomyces culisetae</name>
    <name type="common">Gut fungus</name>
    <name type="synonym">Smittium culisetae</name>
    <dbReference type="NCBI Taxonomy" id="1213189"/>
    <lineage>
        <taxon>Eukaryota</taxon>
        <taxon>Fungi</taxon>
        <taxon>Fungi incertae sedis</taxon>
        <taxon>Zoopagomycota</taxon>
        <taxon>Kickxellomycotina</taxon>
        <taxon>Harpellomycetes</taxon>
        <taxon>Harpellales</taxon>
        <taxon>Legeriomycetaceae</taxon>
        <taxon>Zancudomyces</taxon>
    </lineage>
</organism>
<feature type="compositionally biased region" description="Polar residues" evidence="1">
    <location>
        <begin position="2538"/>
        <end position="2569"/>
    </location>
</feature>
<feature type="region of interest" description="Disordered" evidence="1">
    <location>
        <begin position="1"/>
        <end position="67"/>
    </location>
</feature>
<feature type="region of interest" description="Disordered" evidence="1">
    <location>
        <begin position="2538"/>
        <end position="2641"/>
    </location>
</feature>
<dbReference type="PANTHER" id="PTHR15678:SF6">
    <property type="entry name" value="BRIDGE-LIKE LIPID TRANSFER PROTEIN FAMILY MEMBER 2"/>
    <property type="match status" value="1"/>
</dbReference>